<dbReference type="AlphaFoldDB" id="A0A9X2I0T3"/>
<keyword evidence="1" id="KW-0378">Hydrolase</keyword>
<gene>
    <name evidence="1" type="ORF">MKO06_02965</name>
</gene>
<dbReference type="RefSeq" id="WP_241550852.1">
    <property type="nucleotide sequence ID" value="NZ_JANCNS010000001.1"/>
</dbReference>
<reference evidence="1" key="1">
    <citation type="submission" date="2022-07" db="EMBL/GenBank/DDBJ databases">
        <title>Gramela sediminis sp. nov., isolated from deep-sea sediment of the Indian Ocean.</title>
        <authorList>
            <person name="Shi H."/>
        </authorList>
    </citation>
    <scope>NUCLEOTIDE SEQUENCE</scope>
    <source>
        <strain evidence="1">GC03-9</strain>
    </source>
</reference>
<name>A0A9X2I0T3_9FLAO</name>
<keyword evidence="1" id="KW-0645">Protease</keyword>
<dbReference type="EMBL" id="JANCNS010000001">
    <property type="protein sequence ID" value="MCP9198851.1"/>
    <property type="molecule type" value="Genomic_DNA"/>
</dbReference>
<dbReference type="SUPFAM" id="SSF49464">
    <property type="entry name" value="Carboxypeptidase regulatory domain-like"/>
    <property type="match status" value="1"/>
</dbReference>
<keyword evidence="1" id="KW-0121">Carboxypeptidase</keyword>
<organism evidence="1 2">
    <name type="scientific">Christiangramia oceanisediminis</name>
    <dbReference type="NCBI Taxonomy" id="2920386"/>
    <lineage>
        <taxon>Bacteria</taxon>
        <taxon>Pseudomonadati</taxon>
        <taxon>Bacteroidota</taxon>
        <taxon>Flavobacteriia</taxon>
        <taxon>Flavobacteriales</taxon>
        <taxon>Flavobacteriaceae</taxon>
        <taxon>Christiangramia</taxon>
    </lineage>
</organism>
<protein>
    <submittedName>
        <fullName evidence="1">Carboxypeptidase-like regulatory domain-containing protein</fullName>
    </submittedName>
</protein>
<dbReference type="Proteomes" id="UP001155280">
    <property type="component" value="Unassembled WGS sequence"/>
</dbReference>
<evidence type="ECO:0000313" key="2">
    <source>
        <dbReference type="Proteomes" id="UP001155280"/>
    </source>
</evidence>
<evidence type="ECO:0000313" key="1">
    <source>
        <dbReference type="EMBL" id="MCP9198851.1"/>
    </source>
</evidence>
<proteinExistence type="predicted"/>
<accession>A0A9X2I0T3</accession>
<sequence>MRNRIELINACDQDWNAMKSLGENKFCDKCQKQVIDFTGVRKKEIIEKLKVSGAVCGKLNPSQIQGLSARNRKRNHTISKQTLSKITFFIGFGSMIGLTEPVIAKPNSYKLEQLDKANWQSVLPVKTINDSITVKGKITDLNGEAIPGTNVILKDSRIGTQSNLKGEFIFKIPVEKIKDKNYLIISFIGFKTEEVRFYRKNRYFNIQLTEDNTPLGGIALVQERNLFDKVGNFFHKLFSNHKTCS</sequence>
<dbReference type="GO" id="GO:0004180">
    <property type="term" value="F:carboxypeptidase activity"/>
    <property type="evidence" value="ECO:0007669"/>
    <property type="project" value="UniProtKB-KW"/>
</dbReference>
<keyword evidence="2" id="KW-1185">Reference proteome</keyword>
<comment type="caution">
    <text evidence="1">The sequence shown here is derived from an EMBL/GenBank/DDBJ whole genome shotgun (WGS) entry which is preliminary data.</text>
</comment>
<dbReference type="InterPro" id="IPR008969">
    <property type="entry name" value="CarboxyPept-like_regulatory"/>
</dbReference>
<dbReference type="Pfam" id="PF13715">
    <property type="entry name" value="CarbopepD_reg_2"/>
    <property type="match status" value="1"/>
</dbReference>